<comment type="caution">
    <text evidence="2">The sequence shown here is derived from an EMBL/GenBank/DDBJ whole genome shotgun (WGS) entry which is preliminary data.</text>
</comment>
<evidence type="ECO:0000313" key="2">
    <source>
        <dbReference type="EMBL" id="GMG40366.1"/>
    </source>
</evidence>
<dbReference type="AlphaFoldDB" id="A0A9W6Z1L5"/>
<keyword evidence="3" id="KW-1185">Reference proteome</keyword>
<evidence type="ECO:0000313" key="3">
    <source>
        <dbReference type="Proteomes" id="UP001165063"/>
    </source>
</evidence>
<gene>
    <name evidence="2" type="ORF">Amon01_000613200</name>
</gene>
<feature type="region of interest" description="Disordered" evidence="1">
    <location>
        <begin position="46"/>
        <end position="91"/>
    </location>
</feature>
<sequence>MPIATVSVSETPPATTSMDLSNRIATIKQDGISSSNASPTETIKEFTGKLESVPSKETTLTNTDVLTNEGNNNNSNSNNNNNNNNASKQNYTVMANGTTNTKNNTTTNEQNQFQNSFANYNKANEKPKVKEPTTRMIN</sequence>
<proteinExistence type="predicted"/>
<dbReference type="Proteomes" id="UP001165063">
    <property type="component" value="Unassembled WGS sequence"/>
</dbReference>
<dbReference type="EMBL" id="BSXU01003719">
    <property type="protein sequence ID" value="GMG40366.1"/>
    <property type="molecule type" value="Genomic_DNA"/>
</dbReference>
<accession>A0A9W6Z1L5</accession>
<evidence type="ECO:0000256" key="1">
    <source>
        <dbReference type="SAM" id="MobiDB-lite"/>
    </source>
</evidence>
<reference evidence="2" key="1">
    <citation type="submission" date="2023-04" db="EMBL/GenBank/DDBJ databases">
        <title>Ambrosiozyma monospora NBRC 1965.</title>
        <authorList>
            <person name="Ichikawa N."/>
            <person name="Sato H."/>
            <person name="Tonouchi N."/>
        </authorList>
    </citation>
    <scope>NUCLEOTIDE SEQUENCE</scope>
    <source>
        <strain evidence="2">NBRC 1965</strain>
    </source>
</reference>
<organism evidence="2 3">
    <name type="scientific">Ambrosiozyma monospora</name>
    <name type="common">Yeast</name>
    <name type="synonym">Endomycopsis monosporus</name>
    <dbReference type="NCBI Taxonomy" id="43982"/>
    <lineage>
        <taxon>Eukaryota</taxon>
        <taxon>Fungi</taxon>
        <taxon>Dikarya</taxon>
        <taxon>Ascomycota</taxon>
        <taxon>Saccharomycotina</taxon>
        <taxon>Pichiomycetes</taxon>
        <taxon>Pichiales</taxon>
        <taxon>Pichiaceae</taxon>
        <taxon>Ambrosiozyma</taxon>
    </lineage>
</organism>
<name>A0A9W6Z1L5_AMBMO</name>
<feature type="region of interest" description="Disordered" evidence="1">
    <location>
        <begin position="1"/>
        <end position="22"/>
    </location>
</feature>
<feature type="compositionally biased region" description="Polar residues" evidence="1">
    <location>
        <begin position="55"/>
        <end position="70"/>
    </location>
</feature>
<feature type="compositionally biased region" description="Low complexity" evidence="1">
    <location>
        <begin position="71"/>
        <end position="85"/>
    </location>
</feature>
<protein>
    <submittedName>
        <fullName evidence="2">Unnamed protein product</fullName>
    </submittedName>
</protein>